<name>A0A379B206_9PAST</name>
<dbReference type="NCBIfam" id="TIGR01444">
    <property type="entry name" value="fkbM_fam"/>
    <property type="match status" value="1"/>
</dbReference>
<evidence type="ECO:0000313" key="3">
    <source>
        <dbReference type="Proteomes" id="UP000254280"/>
    </source>
</evidence>
<dbReference type="AlphaFoldDB" id="A0A379B206"/>
<dbReference type="PANTHER" id="PTHR34203">
    <property type="entry name" value="METHYLTRANSFERASE, FKBM FAMILY PROTEIN"/>
    <property type="match status" value="1"/>
</dbReference>
<evidence type="ECO:0000259" key="1">
    <source>
        <dbReference type="Pfam" id="PF05050"/>
    </source>
</evidence>
<sequence>MRTSLHQLKWGLFNLIEGDFIANYAKTYGEWSEVEVFFFHSLLNAQDNVIEVGANIGMHTIPIAKKIPQGRLFCFEPQRVLFQALCCNLSLNQLTNVYSYNQGVSYQSQEMEIVGSNYDTAWNYGSYSLDKGFNSEGNFHGETHIETIQIISLDTHTEIQKLSSLKLLKIDAEGFEMNVLRGAEETIKTFQPVIFVEAHLQNETLALIEYINSLNYDCYWFCSARYQPNNHFQQPETLGGCDYNLACFHRSQSPTIPEQLLARSDKLPKQITLIQIIT</sequence>
<dbReference type="EC" id="2.1.1.-" evidence="2"/>
<protein>
    <submittedName>
        <fullName evidence="2">2-O-methyltransferase NoeI</fullName>
        <ecNumber evidence="2">2.1.1.-</ecNumber>
    </submittedName>
</protein>
<dbReference type="Proteomes" id="UP000254280">
    <property type="component" value="Unassembled WGS sequence"/>
</dbReference>
<dbReference type="InterPro" id="IPR029063">
    <property type="entry name" value="SAM-dependent_MTases_sf"/>
</dbReference>
<keyword evidence="2" id="KW-0808">Transferase</keyword>
<feature type="domain" description="Methyltransferase FkbM" evidence="1">
    <location>
        <begin position="51"/>
        <end position="217"/>
    </location>
</feature>
<dbReference type="SUPFAM" id="SSF53335">
    <property type="entry name" value="S-adenosyl-L-methionine-dependent methyltransferases"/>
    <property type="match status" value="1"/>
</dbReference>
<reference evidence="2 3" key="1">
    <citation type="submission" date="2018-06" db="EMBL/GenBank/DDBJ databases">
        <authorList>
            <consortium name="Pathogen Informatics"/>
            <person name="Doyle S."/>
        </authorList>
    </citation>
    <scope>NUCLEOTIDE SEQUENCE [LARGE SCALE GENOMIC DNA]</scope>
    <source>
        <strain evidence="2 3">NCTC10699</strain>
    </source>
</reference>
<dbReference type="PANTHER" id="PTHR34203:SF15">
    <property type="entry name" value="SLL1173 PROTEIN"/>
    <property type="match status" value="1"/>
</dbReference>
<dbReference type="Gene3D" id="3.40.50.150">
    <property type="entry name" value="Vaccinia Virus protein VP39"/>
    <property type="match status" value="1"/>
</dbReference>
<dbReference type="InterPro" id="IPR006342">
    <property type="entry name" value="FkbM_mtfrase"/>
</dbReference>
<dbReference type="InterPro" id="IPR052514">
    <property type="entry name" value="SAM-dependent_MTase"/>
</dbReference>
<accession>A0A379B206</accession>
<evidence type="ECO:0000313" key="2">
    <source>
        <dbReference type="EMBL" id="SUB32654.1"/>
    </source>
</evidence>
<dbReference type="EMBL" id="UGSS01000002">
    <property type="protein sequence ID" value="SUB32654.1"/>
    <property type="molecule type" value="Genomic_DNA"/>
</dbReference>
<proteinExistence type="predicted"/>
<dbReference type="Pfam" id="PF05050">
    <property type="entry name" value="Methyltransf_21"/>
    <property type="match status" value="1"/>
</dbReference>
<keyword evidence="2" id="KW-0489">Methyltransferase</keyword>
<organism evidence="2 3">
    <name type="scientific">[Pasteurella] mairii</name>
    <dbReference type="NCBI Taxonomy" id="757"/>
    <lineage>
        <taxon>Bacteria</taxon>
        <taxon>Pseudomonadati</taxon>
        <taxon>Pseudomonadota</taxon>
        <taxon>Gammaproteobacteria</taxon>
        <taxon>Pasteurellales</taxon>
        <taxon>Pasteurellaceae</taxon>
    </lineage>
</organism>
<dbReference type="GO" id="GO:0032259">
    <property type="term" value="P:methylation"/>
    <property type="evidence" value="ECO:0007669"/>
    <property type="project" value="UniProtKB-KW"/>
</dbReference>
<gene>
    <name evidence="2" type="primary">noeI</name>
    <name evidence="2" type="ORF">NCTC10699_00237</name>
</gene>
<keyword evidence="3" id="KW-1185">Reference proteome</keyword>
<dbReference type="OrthoDB" id="5679686at2"/>
<dbReference type="GO" id="GO:0008168">
    <property type="term" value="F:methyltransferase activity"/>
    <property type="evidence" value="ECO:0007669"/>
    <property type="project" value="UniProtKB-KW"/>
</dbReference>